<organism evidence="1 2">
    <name type="scientific">Pseudomonas helleri</name>
    <dbReference type="NCBI Taxonomy" id="1608996"/>
    <lineage>
        <taxon>Bacteria</taxon>
        <taxon>Pseudomonadati</taxon>
        <taxon>Pseudomonadota</taxon>
        <taxon>Gammaproteobacteria</taxon>
        <taxon>Pseudomonadales</taxon>
        <taxon>Pseudomonadaceae</taxon>
        <taxon>Pseudomonas</taxon>
    </lineage>
</organism>
<protein>
    <submittedName>
        <fullName evidence="1">Uncharacterized protein</fullName>
    </submittedName>
</protein>
<evidence type="ECO:0000313" key="1">
    <source>
        <dbReference type="EMBL" id="MQT92891.1"/>
    </source>
</evidence>
<name>A0A7X1XJT4_9PSED</name>
<dbReference type="SUPFAM" id="SSF53335">
    <property type="entry name" value="S-adenosyl-L-methionine-dependent methyltransferases"/>
    <property type="match status" value="1"/>
</dbReference>
<dbReference type="EMBL" id="WIWI01000201">
    <property type="protein sequence ID" value="MQT92891.1"/>
    <property type="molecule type" value="Genomic_DNA"/>
</dbReference>
<proteinExistence type="predicted"/>
<dbReference type="Gene3D" id="3.40.50.150">
    <property type="entry name" value="Vaccinia Virus protein VP39"/>
    <property type="match status" value="1"/>
</dbReference>
<reference evidence="1 2" key="1">
    <citation type="submission" date="2019-10" db="EMBL/GenBank/DDBJ databases">
        <title>Evaluation of single-gene subtyping targets for Pseudomonas.</title>
        <authorList>
            <person name="Reichler S.J."/>
            <person name="Orsi R.H."/>
            <person name="Wiedmann M."/>
            <person name="Martin N.H."/>
            <person name="Murphy S.I."/>
        </authorList>
    </citation>
    <scope>NUCLEOTIDE SEQUENCE [LARGE SCALE GENOMIC DNA]</scope>
    <source>
        <strain evidence="1 2">FSL R10-3254</strain>
    </source>
</reference>
<sequence length="189" mass="21760">MNKLSKAKKIDFFETPSTVINWIAPHLNKEFNYYDPCVGRGQIPKILSNHNIKVIGSDIRENNIYGKGGVDFLNADYLDYADVQAFIMNPPFSYSFEFLKKCLIIAEKHNQEIWIFEKLSFLASKTRSAVMNEHLEGLYVCSRRPSMYAADENLDLDSPYIEKPMGGTIDFAWFKFKHKPTTKTVISLT</sequence>
<gene>
    <name evidence="1" type="ORF">GHO39_27880</name>
</gene>
<dbReference type="InterPro" id="IPR029063">
    <property type="entry name" value="SAM-dependent_MTases_sf"/>
</dbReference>
<accession>A0A7X1XJT4</accession>
<comment type="caution">
    <text evidence="1">The sequence shown here is derived from an EMBL/GenBank/DDBJ whole genome shotgun (WGS) entry which is preliminary data.</text>
</comment>
<dbReference type="Proteomes" id="UP000489190">
    <property type="component" value="Unassembled WGS sequence"/>
</dbReference>
<evidence type="ECO:0000313" key="2">
    <source>
        <dbReference type="Proteomes" id="UP000489190"/>
    </source>
</evidence>
<dbReference type="AlphaFoldDB" id="A0A7X1XJT4"/>
<dbReference type="RefSeq" id="WP_153331049.1">
    <property type="nucleotide sequence ID" value="NZ_WIWI01000201.1"/>
</dbReference>